<dbReference type="AlphaFoldDB" id="A0A0A9AIM0"/>
<evidence type="ECO:0000313" key="1">
    <source>
        <dbReference type="EMBL" id="JAD49693.1"/>
    </source>
</evidence>
<organism evidence="1">
    <name type="scientific">Arundo donax</name>
    <name type="common">Giant reed</name>
    <name type="synonym">Donax arundinaceus</name>
    <dbReference type="NCBI Taxonomy" id="35708"/>
    <lineage>
        <taxon>Eukaryota</taxon>
        <taxon>Viridiplantae</taxon>
        <taxon>Streptophyta</taxon>
        <taxon>Embryophyta</taxon>
        <taxon>Tracheophyta</taxon>
        <taxon>Spermatophyta</taxon>
        <taxon>Magnoliopsida</taxon>
        <taxon>Liliopsida</taxon>
        <taxon>Poales</taxon>
        <taxon>Poaceae</taxon>
        <taxon>PACMAD clade</taxon>
        <taxon>Arundinoideae</taxon>
        <taxon>Arundineae</taxon>
        <taxon>Arundo</taxon>
    </lineage>
</organism>
<dbReference type="EMBL" id="GBRH01248202">
    <property type="protein sequence ID" value="JAD49693.1"/>
    <property type="molecule type" value="Transcribed_RNA"/>
</dbReference>
<proteinExistence type="predicted"/>
<protein>
    <submittedName>
        <fullName evidence="1">Uncharacterized protein</fullName>
    </submittedName>
</protein>
<accession>A0A0A9AIM0</accession>
<reference evidence="1" key="2">
    <citation type="journal article" date="2015" name="Data Brief">
        <title>Shoot transcriptome of the giant reed, Arundo donax.</title>
        <authorList>
            <person name="Barrero R.A."/>
            <person name="Guerrero F.D."/>
            <person name="Moolhuijzen P."/>
            <person name="Goolsby J.A."/>
            <person name="Tidwell J."/>
            <person name="Bellgard S.E."/>
            <person name="Bellgard M.I."/>
        </authorList>
    </citation>
    <scope>NUCLEOTIDE SEQUENCE</scope>
    <source>
        <tissue evidence="1">Shoot tissue taken approximately 20 cm above the soil surface</tissue>
    </source>
</reference>
<reference evidence="1" key="1">
    <citation type="submission" date="2014-09" db="EMBL/GenBank/DDBJ databases">
        <authorList>
            <person name="Magalhaes I.L.F."/>
            <person name="Oliveira U."/>
            <person name="Santos F.R."/>
            <person name="Vidigal T.H.D.A."/>
            <person name="Brescovit A.D."/>
            <person name="Santos A.J."/>
        </authorList>
    </citation>
    <scope>NUCLEOTIDE SEQUENCE</scope>
    <source>
        <tissue evidence="1">Shoot tissue taken approximately 20 cm above the soil surface</tissue>
    </source>
</reference>
<name>A0A0A9AIM0_ARUDO</name>
<sequence length="44" mass="4888">MKHISACSHAAVCFGLIKIHKHGNHRKTSACSPVDSRYLICRPI</sequence>